<comment type="caution">
    <text evidence="1">The sequence shown here is derived from an EMBL/GenBank/DDBJ whole genome shotgun (WGS) entry which is preliminary data.</text>
</comment>
<dbReference type="Proteomes" id="UP000434639">
    <property type="component" value="Unassembled WGS sequence"/>
</dbReference>
<evidence type="ECO:0008006" key="3">
    <source>
        <dbReference type="Google" id="ProtNLM"/>
    </source>
</evidence>
<gene>
    <name evidence="1" type="ORF">GKZ89_06925</name>
</gene>
<dbReference type="RefSeq" id="WP_155111668.1">
    <property type="nucleotide sequence ID" value="NZ_WMIB01000004.1"/>
</dbReference>
<dbReference type="AlphaFoldDB" id="A0A7X2V3X6"/>
<sequence length="72" mass="8177">MNYHLQFSKDHQEPVQIIYMSEKGVLSQRNIIVTKIAGNHVTAHCLLRGGVRIFRKDLILSAGSRSSRKKIS</sequence>
<proteinExistence type="predicted"/>
<evidence type="ECO:0000313" key="2">
    <source>
        <dbReference type="Proteomes" id="UP000434639"/>
    </source>
</evidence>
<reference evidence="1 2" key="1">
    <citation type="journal article" date="2017" name="Int. J. Syst. Evol. Microbiol.">
        <title>Bacillus mangrovi sp. nov., isolated from a sediment sample from a mangrove forest.</title>
        <authorList>
            <person name="Gupta V."/>
            <person name="Singh P.K."/>
            <person name="Korpole S."/>
            <person name="Tanuku N.R.S."/>
            <person name="Pinnaka A.K."/>
        </authorList>
    </citation>
    <scope>NUCLEOTIDE SEQUENCE [LARGE SCALE GENOMIC DNA]</scope>
    <source>
        <strain evidence="1 2">KCTC 33872</strain>
    </source>
</reference>
<organism evidence="1 2">
    <name type="scientific">Metabacillus mangrovi</name>
    <dbReference type="NCBI Taxonomy" id="1491830"/>
    <lineage>
        <taxon>Bacteria</taxon>
        <taxon>Bacillati</taxon>
        <taxon>Bacillota</taxon>
        <taxon>Bacilli</taxon>
        <taxon>Bacillales</taxon>
        <taxon>Bacillaceae</taxon>
        <taxon>Metabacillus</taxon>
    </lineage>
</organism>
<keyword evidence="2" id="KW-1185">Reference proteome</keyword>
<name>A0A7X2V3X6_9BACI</name>
<evidence type="ECO:0000313" key="1">
    <source>
        <dbReference type="EMBL" id="MTH53142.1"/>
    </source>
</evidence>
<protein>
    <recommendedName>
        <fullName evidence="3">WYL domain-containing protein</fullName>
    </recommendedName>
</protein>
<accession>A0A7X2V3X6</accession>
<dbReference type="OrthoDB" id="2112405at2"/>
<dbReference type="EMBL" id="WMIB01000004">
    <property type="protein sequence ID" value="MTH53142.1"/>
    <property type="molecule type" value="Genomic_DNA"/>
</dbReference>